<feature type="chain" id="PRO_5039208731" description="Lipoprotein LprG" evidence="1">
    <location>
        <begin position="24"/>
        <end position="305"/>
    </location>
</feature>
<proteinExistence type="predicted"/>
<comment type="caution">
    <text evidence="2">The sequence shown here is derived from an EMBL/GenBank/DDBJ whole genome shotgun (WGS) entry which is preliminary data.</text>
</comment>
<evidence type="ECO:0000256" key="1">
    <source>
        <dbReference type="SAM" id="SignalP"/>
    </source>
</evidence>
<dbReference type="RefSeq" id="WP_152623100.1">
    <property type="nucleotide sequence ID" value="NZ_JQKF01000008.1"/>
</dbReference>
<dbReference type="EMBL" id="JXUW01000008">
    <property type="protein sequence ID" value="KJE77033.1"/>
    <property type="molecule type" value="Genomic_DNA"/>
</dbReference>
<evidence type="ECO:0000313" key="2">
    <source>
        <dbReference type="EMBL" id="KJE77033.1"/>
    </source>
</evidence>
<dbReference type="PROSITE" id="PS51257">
    <property type="entry name" value="PROKAR_LIPOPROTEIN"/>
    <property type="match status" value="1"/>
</dbReference>
<dbReference type="OrthoDB" id="3427828at2"/>
<gene>
    <name evidence="2" type="ORF">FEAC_11590</name>
</gene>
<dbReference type="Proteomes" id="UP000032336">
    <property type="component" value="Unassembled WGS sequence"/>
</dbReference>
<keyword evidence="3" id="KW-1185">Reference proteome</keyword>
<name>A0A0D8FUR9_9ACTN</name>
<accession>A0A0D8FUR9</accession>
<dbReference type="Gene3D" id="2.50.20.20">
    <property type="match status" value="1"/>
</dbReference>
<dbReference type="AlphaFoldDB" id="A0A0D8FUR9"/>
<protein>
    <recommendedName>
        <fullName evidence="4">Lipoprotein LprG</fullName>
    </recommendedName>
</protein>
<dbReference type="GeneID" id="78372392"/>
<sequence length="305" mass="31598">MRTTTVGPLGGMLVLAASGMLLAACGSSSTASTPTNPNKARAAVLTAYHYVRHEKSVSFTGTISVTTNGGSISTSINGYAVAAGSGAKSINAMLTETISIPGAARNLTIHQRIANGEIFEQIPASERGLTTLSGATWVQYPYTPKSTSEAASSTQTYAVNPTATLQLLLGKGASQIKTLGKDAIDGHTTTEYEAQINFVKELAQLKQSSNSSMLSKSLAGLNFDGPAQAKVWLDNSGRVRQLSLTIFASITKTGSTPNLPLTITVSADYTHYGAHFPTITAPTSGVIPLSTFQADLAAAHPTTAS</sequence>
<evidence type="ECO:0008006" key="4">
    <source>
        <dbReference type="Google" id="ProtNLM"/>
    </source>
</evidence>
<evidence type="ECO:0000313" key="3">
    <source>
        <dbReference type="Proteomes" id="UP000032336"/>
    </source>
</evidence>
<organism evidence="2 3">
    <name type="scientific">Ferrimicrobium acidiphilum DSM 19497</name>
    <dbReference type="NCBI Taxonomy" id="1121877"/>
    <lineage>
        <taxon>Bacteria</taxon>
        <taxon>Bacillati</taxon>
        <taxon>Actinomycetota</taxon>
        <taxon>Acidimicrobiia</taxon>
        <taxon>Acidimicrobiales</taxon>
        <taxon>Acidimicrobiaceae</taxon>
        <taxon>Ferrimicrobium</taxon>
    </lineage>
</organism>
<feature type="signal peptide" evidence="1">
    <location>
        <begin position="1"/>
        <end position="23"/>
    </location>
</feature>
<reference evidence="2 3" key="1">
    <citation type="submission" date="2015-01" db="EMBL/GenBank/DDBJ databases">
        <title>Draft genome of the acidophilic iron oxidizer Ferrimicrobium acidiphilum strain T23.</title>
        <authorList>
            <person name="Poehlein A."/>
            <person name="Eisen S."/>
            <person name="Schloemann M."/>
            <person name="Johnson B.D."/>
            <person name="Daniel R."/>
            <person name="Muehling M."/>
        </authorList>
    </citation>
    <scope>NUCLEOTIDE SEQUENCE [LARGE SCALE GENOMIC DNA]</scope>
    <source>
        <strain evidence="2 3">T23</strain>
    </source>
</reference>
<keyword evidence="1" id="KW-0732">Signal</keyword>